<evidence type="ECO:0000313" key="2">
    <source>
        <dbReference type="EMBL" id="SFT83043.1"/>
    </source>
</evidence>
<protein>
    <submittedName>
        <fullName evidence="2">Uncharacterized protein</fullName>
    </submittedName>
</protein>
<reference evidence="2 3" key="1">
    <citation type="submission" date="2016-10" db="EMBL/GenBank/DDBJ databases">
        <authorList>
            <person name="de Groot N.N."/>
        </authorList>
    </citation>
    <scope>NUCLEOTIDE SEQUENCE [LARGE SCALE GENOMIC DNA]</scope>
    <source>
        <strain evidence="2 3">CGMCC 1.6493</strain>
    </source>
</reference>
<feature type="region of interest" description="Disordered" evidence="1">
    <location>
        <begin position="31"/>
        <end position="52"/>
    </location>
</feature>
<name>A0A1I7B757_9GAMM</name>
<gene>
    <name evidence="2" type="ORF">SAMN04487956_12343</name>
</gene>
<evidence type="ECO:0000256" key="1">
    <source>
        <dbReference type="SAM" id="MobiDB-lite"/>
    </source>
</evidence>
<organism evidence="2 3">
    <name type="scientific">Halomonas saccharevitans</name>
    <dbReference type="NCBI Taxonomy" id="416872"/>
    <lineage>
        <taxon>Bacteria</taxon>
        <taxon>Pseudomonadati</taxon>
        <taxon>Pseudomonadota</taxon>
        <taxon>Gammaproteobacteria</taxon>
        <taxon>Oceanospirillales</taxon>
        <taxon>Halomonadaceae</taxon>
        <taxon>Halomonas</taxon>
    </lineage>
</organism>
<proteinExistence type="predicted"/>
<sequence length="52" mass="5843">MTASIAIRLTRGFVGYYGYWRFSELRSAHSATPDRSEIGGSRQTRCTIATRS</sequence>
<evidence type="ECO:0000313" key="3">
    <source>
        <dbReference type="Proteomes" id="UP000199594"/>
    </source>
</evidence>
<dbReference type="AlphaFoldDB" id="A0A1I7B757"/>
<dbReference type="EMBL" id="FPAQ01000023">
    <property type="protein sequence ID" value="SFT83043.1"/>
    <property type="molecule type" value="Genomic_DNA"/>
</dbReference>
<feature type="compositionally biased region" description="Polar residues" evidence="1">
    <location>
        <begin position="41"/>
        <end position="52"/>
    </location>
</feature>
<accession>A0A1I7B757</accession>
<dbReference type="Proteomes" id="UP000199594">
    <property type="component" value="Unassembled WGS sequence"/>
</dbReference>